<evidence type="ECO:0000256" key="4">
    <source>
        <dbReference type="ARBA" id="ARBA00022759"/>
    </source>
</evidence>
<dbReference type="PANTHER" id="PTHR37984:SF5">
    <property type="entry name" value="PROTEIN NYNRIN-LIKE"/>
    <property type="match status" value="1"/>
</dbReference>
<dbReference type="InterPro" id="IPR050951">
    <property type="entry name" value="Retrovirus_Pol_polyprotein"/>
</dbReference>
<keyword evidence="6" id="KW-0695">RNA-directed DNA polymerase</keyword>
<dbReference type="OrthoDB" id="126071at2759"/>
<dbReference type="PANTHER" id="PTHR37984">
    <property type="entry name" value="PROTEIN CBG26694"/>
    <property type="match status" value="1"/>
</dbReference>
<feature type="region of interest" description="Disordered" evidence="7">
    <location>
        <begin position="305"/>
        <end position="331"/>
    </location>
</feature>
<keyword evidence="3" id="KW-0540">Nuclease</keyword>
<dbReference type="InterPro" id="IPR043502">
    <property type="entry name" value="DNA/RNA_pol_sf"/>
</dbReference>
<evidence type="ECO:0000256" key="7">
    <source>
        <dbReference type="SAM" id="MobiDB-lite"/>
    </source>
</evidence>
<accession>A0A225V982</accession>
<keyword evidence="4" id="KW-0255">Endonuclease</keyword>
<dbReference type="GO" id="GO:0003964">
    <property type="term" value="F:RNA-directed DNA polymerase activity"/>
    <property type="evidence" value="ECO:0007669"/>
    <property type="project" value="UniProtKB-KW"/>
</dbReference>
<dbReference type="Pfam" id="PF17917">
    <property type="entry name" value="RT_RNaseH"/>
    <property type="match status" value="1"/>
</dbReference>
<reference evidence="10" key="1">
    <citation type="submission" date="2017-03" db="EMBL/GenBank/DDBJ databases">
        <title>Phytopthora megakarya and P. palmivora, two closely related causual agents of cacao black pod achieved similar genome size and gene model numbers by different mechanisms.</title>
        <authorList>
            <person name="Ali S."/>
            <person name="Shao J."/>
            <person name="Larry D.J."/>
            <person name="Kronmiller B."/>
            <person name="Shen D."/>
            <person name="Strem M.D."/>
            <person name="Melnick R.L."/>
            <person name="Guiltinan M.J."/>
            <person name="Tyler B.M."/>
            <person name="Meinhardt L.W."/>
            <person name="Bailey B.A."/>
        </authorList>
    </citation>
    <scope>NUCLEOTIDE SEQUENCE [LARGE SCALE GENOMIC DNA]</scope>
    <source>
        <strain evidence="10">zdho120</strain>
    </source>
</reference>
<keyword evidence="5" id="KW-0378">Hydrolase</keyword>
<dbReference type="InterPro" id="IPR041373">
    <property type="entry name" value="RT_RNaseH"/>
</dbReference>
<evidence type="ECO:0000313" key="10">
    <source>
        <dbReference type="Proteomes" id="UP000198211"/>
    </source>
</evidence>
<feature type="compositionally biased region" description="Basic and acidic residues" evidence="7">
    <location>
        <begin position="305"/>
        <end position="314"/>
    </location>
</feature>
<proteinExistence type="predicted"/>
<evidence type="ECO:0000259" key="8">
    <source>
        <dbReference type="Pfam" id="PF17917"/>
    </source>
</evidence>
<dbReference type="GO" id="GO:0016787">
    <property type="term" value="F:hydrolase activity"/>
    <property type="evidence" value="ECO:0007669"/>
    <property type="project" value="UniProtKB-KW"/>
</dbReference>
<keyword evidence="10" id="KW-1185">Reference proteome</keyword>
<dbReference type="EMBL" id="NBNE01006839">
    <property type="protein sequence ID" value="OWZ01448.1"/>
    <property type="molecule type" value="Genomic_DNA"/>
</dbReference>
<evidence type="ECO:0000256" key="6">
    <source>
        <dbReference type="ARBA" id="ARBA00022918"/>
    </source>
</evidence>
<comment type="caution">
    <text evidence="9">The sequence shown here is derived from an EMBL/GenBank/DDBJ whole genome shotgun (WGS) entry which is preliminary data.</text>
</comment>
<keyword evidence="2" id="KW-0548">Nucleotidyltransferase</keyword>
<sequence length="364" mass="41601">MSRSEWETFEILKQKIVSTPLLRHPIREKPFIIILHANSWVVSDVLCQEYDGKIYPVRFRARVLHDQELRYHPAEKEIVGLLRVLSVFYPILVGNATLKVYTGYSVLGWLFKSKSLEDRCEEWAARLAPWLLEVHKIQNDEYGLASILGAGITPRDKLDQIAENLIPTKGRVVRGLNMTNSTTKVGSSVLMVQLELQIAKGVLDQGFHFEDITVNESEYHGMIEGLKMTFDRRVWELIILLLAQFERLRKEFKSICLVHVKRKYNAAVDYVTSKTAYPRNSVEITDTTELAQLKQMNRIPEKLMKQTTLEDTKSGDPSLGPEELASRETQRGPERVSFYLTIPESESIEVAASPLVPLLGYLSL</sequence>
<organism evidence="9 10">
    <name type="scientific">Phytophthora megakarya</name>
    <dbReference type="NCBI Taxonomy" id="4795"/>
    <lineage>
        <taxon>Eukaryota</taxon>
        <taxon>Sar</taxon>
        <taxon>Stramenopiles</taxon>
        <taxon>Oomycota</taxon>
        <taxon>Peronosporomycetes</taxon>
        <taxon>Peronosporales</taxon>
        <taxon>Peronosporaceae</taxon>
        <taxon>Phytophthora</taxon>
    </lineage>
</organism>
<evidence type="ECO:0000256" key="5">
    <source>
        <dbReference type="ARBA" id="ARBA00022801"/>
    </source>
</evidence>
<evidence type="ECO:0000256" key="3">
    <source>
        <dbReference type="ARBA" id="ARBA00022722"/>
    </source>
</evidence>
<dbReference type="Proteomes" id="UP000198211">
    <property type="component" value="Unassembled WGS sequence"/>
</dbReference>
<evidence type="ECO:0000256" key="2">
    <source>
        <dbReference type="ARBA" id="ARBA00022695"/>
    </source>
</evidence>
<gene>
    <name evidence="9" type="ORF">PHMEG_00027161</name>
</gene>
<evidence type="ECO:0000256" key="1">
    <source>
        <dbReference type="ARBA" id="ARBA00022679"/>
    </source>
</evidence>
<protein>
    <recommendedName>
        <fullName evidence="8">Reverse transcriptase RNase H-like domain-containing protein</fullName>
    </recommendedName>
</protein>
<dbReference type="GO" id="GO:0004519">
    <property type="term" value="F:endonuclease activity"/>
    <property type="evidence" value="ECO:0007669"/>
    <property type="project" value="UniProtKB-KW"/>
</dbReference>
<keyword evidence="1" id="KW-0808">Transferase</keyword>
<dbReference type="SUPFAM" id="SSF56672">
    <property type="entry name" value="DNA/RNA polymerases"/>
    <property type="match status" value="1"/>
</dbReference>
<feature type="domain" description="Reverse transcriptase RNase H-like" evidence="8">
    <location>
        <begin position="28"/>
        <end position="128"/>
    </location>
</feature>
<name>A0A225V982_9STRA</name>
<dbReference type="AlphaFoldDB" id="A0A225V982"/>
<evidence type="ECO:0000313" key="9">
    <source>
        <dbReference type="EMBL" id="OWZ01448.1"/>
    </source>
</evidence>